<evidence type="ECO:0000256" key="4">
    <source>
        <dbReference type="ARBA" id="ARBA00035104"/>
    </source>
</evidence>
<keyword evidence="6" id="KW-0694">RNA-binding</keyword>
<feature type="region of interest" description="Disordered" evidence="7">
    <location>
        <begin position="113"/>
        <end position="147"/>
    </location>
</feature>
<dbReference type="PANTHER" id="PTHR21011">
    <property type="entry name" value="MITOCHONDRIAL 28S RIBOSOMAL PROTEIN S6"/>
    <property type="match status" value="1"/>
</dbReference>
<dbReference type="HAMAP" id="MF_00360">
    <property type="entry name" value="Ribosomal_bS6"/>
    <property type="match status" value="1"/>
</dbReference>
<dbReference type="PANTHER" id="PTHR21011:SF1">
    <property type="entry name" value="SMALL RIBOSOMAL SUBUNIT PROTEIN BS6M"/>
    <property type="match status" value="1"/>
</dbReference>
<dbReference type="Pfam" id="PF01250">
    <property type="entry name" value="Ribosomal_S6"/>
    <property type="match status" value="1"/>
</dbReference>
<keyword evidence="2 6" id="KW-0689">Ribosomal protein</keyword>
<comment type="similarity">
    <text evidence="1 6">Belongs to the bacterial ribosomal protein bS6 family.</text>
</comment>
<feature type="compositionally biased region" description="Basic and acidic residues" evidence="7">
    <location>
        <begin position="120"/>
        <end position="137"/>
    </location>
</feature>
<dbReference type="InterPro" id="IPR014717">
    <property type="entry name" value="Transl_elong_EF1B/ribsomal_bS6"/>
</dbReference>
<comment type="function">
    <text evidence="4 6">Binds together with bS18 to 16S ribosomal RNA.</text>
</comment>
<dbReference type="GO" id="GO:0070181">
    <property type="term" value="F:small ribosomal subunit rRNA binding"/>
    <property type="evidence" value="ECO:0007669"/>
    <property type="project" value="TreeGrafter"/>
</dbReference>
<organism evidence="8 9">
    <name type="scientific">Campylobacter corcagiensis</name>
    <dbReference type="NCBI Taxonomy" id="1448857"/>
    <lineage>
        <taxon>Bacteria</taxon>
        <taxon>Pseudomonadati</taxon>
        <taxon>Campylobacterota</taxon>
        <taxon>Epsilonproteobacteria</taxon>
        <taxon>Campylobacterales</taxon>
        <taxon>Campylobacteraceae</taxon>
        <taxon>Campylobacter</taxon>
    </lineage>
</organism>
<keyword evidence="6" id="KW-0699">rRNA-binding</keyword>
<dbReference type="CDD" id="cd00473">
    <property type="entry name" value="bS6"/>
    <property type="match status" value="1"/>
</dbReference>
<dbReference type="Proteomes" id="UP000594749">
    <property type="component" value="Chromosome"/>
</dbReference>
<dbReference type="SUPFAM" id="SSF54995">
    <property type="entry name" value="Ribosomal protein S6"/>
    <property type="match status" value="1"/>
</dbReference>
<evidence type="ECO:0000256" key="5">
    <source>
        <dbReference type="ARBA" id="ARBA00035294"/>
    </source>
</evidence>
<gene>
    <name evidence="6" type="primary">rpsF</name>
    <name evidence="8" type="ORF">IMC76_06880</name>
</gene>
<evidence type="ECO:0000313" key="8">
    <source>
        <dbReference type="EMBL" id="QOQ86930.1"/>
    </source>
</evidence>
<name>A0A7M1LEQ7_9BACT</name>
<dbReference type="GO" id="GO:0003735">
    <property type="term" value="F:structural constituent of ribosome"/>
    <property type="evidence" value="ECO:0007669"/>
    <property type="project" value="InterPro"/>
</dbReference>
<dbReference type="Gene3D" id="3.30.70.60">
    <property type="match status" value="1"/>
</dbReference>
<dbReference type="NCBIfam" id="TIGR00166">
    <property type="entry name" value="S6"/>
    <property type="match status" value="1"/>
</dbReference>
<dbReference type="InterPro" id="IPR000529">
    <property type="entry name" value="Ribosomal_bS6"/>
</dbReference>
<evidence type="ECO:0000256" key="6">
    <source>
        <dbReference type="HAMAP-Rule" id="MF_00360"/>
    </source>
</evidence>
<dbReference type="InterPro" id="IPR020814">
    <property type="entry name" value="Ribosomal_S6_plastid/chlpt"/>
</dbReference>
<keyword evidence="9" id="KW-1185">Reference proteome</keyword>
<dbReference type="GO" id="GO:0006412">
    <property type="term" value="P:translation"/>
    <property type="evidence" value="ECO:0007669"/>
    <property type="project" value="UniProtKB-UniRule"/>
</dbReference>
<evidence type="ECO:0000313" key="9">
    <source>
        <dbReference type="Proteomes" id="UP000594749"/>
    </source>
</evidence>
<sequence length="147" mass="17437">MKHYEVLFILKPTLTEEELKAQVDFVKEVITKNGGEVASVIEMGARKLAYKIKKYERGVYYVIYFTAPTELIAELTRNIRYNENIIRFLTVKYENKKEIDAWEKLSKGIKFTPVRKERKPRPERAEKAPKDENRDEIEFSEEESEEN</sequence>
<dbReference type="OrthoDB" id="9812702at2"/>
<dbReference type="RefSeq" id="WP_025803285.1">
    <property type="nucleotide sequence ID" value="NZ_CP053842.1"/>
</dbReference>
<evidence type="ECO:0000256" key="1">
    <source>
        <dbReference type="ARBA" id="ARBA00009512"/>
    </source>
</evidence>
<dbReference type="GO" id="GO:0022627">
    <property type="term" value="C:cytosolic small ribosomal subunit"/>
    <property type="evidence" value="ECO:0007669"/>
    <property type="project" value="TreeGrafter"/>
</dbReference>
<keyword evidence="3 6" id="KW-0687">Ribonucleoprotein</keyword>
<protein>
    <recommendedName>
        <fullName evidence="5 6">Small ribosomal subunit protein bS6</fullName>
    </recommendedName>
</protein>
<proteinExistence type="inferred from homology"/>
<evidence type="ECO:0000256" key="2">
    <source>
        <dbReference type="ARBA" id="ARBA00022980"/>
    </source>
</evidence>
<evidence type="ECO:0000256" key="7">
    <source>
        <dbReference type="SAM" id="MobiDB-lite"/>
    </source>
</evidence>
<feature type="compositionally biased region" description="Acidic residues" evidence="7">
    <location>
        <begin position="138"/>
        <end position="147"/>
    </location>
</feature>
<evidence type="ECO:0000256" key="3">
    <source>
        <dbReference type="ARBA" id="ARBA00023274"/>
    </source>
</evidence>
<dbReference type="InterPro" id="IPR035980">
    <property type="entry name" value="Ribosomal_bS6_sf"/>
</dbReference>
<dbReference type="AlphaFoldDB" id="A0A7M1LEQ7"/>
<dbReference type="EMBL" id="CP063078">
    <property type="protein sequence ID" value="QOQ86930.1"/>
    <property type="molecule type" value="Genomic_DNA"/>
</dbReference>
<accession>A0A7M1LEQ7</accession>
<reference evidence="8 9" key="1">
    <citation type="submission" date="2020-10" db="EMBL/GenBank/DDBJ databases">
        <title>Campylobacter and Helicobacter PacBio genomes.</title>
        <authorList>
            <person name="Lane C."/>
        </authorList>
    </citation>
    <scope>NUCLEOTIDE SEQUENCE [LARGE SCALE GENOMIC DNA]</scope>
    <source>
        <strain evidence="8 9">2016D-0077</strain>
    </source>
</reference>